<comment type="caution">
    <text evidence="1">The sequence shown here is derived from an EMBL/GenBank/DDBJ whole genome shotgun (WGS) entry which is preliminary data.</text>
</comment>
<reference evidence="1" key="2">
    <citation type="submission" date="2021-10" db="EMBL/GenBank/DDBJ databases">
        <authorList>
            <person name="Piombo E."/>
        </authorList>
    </citation>
    <scope>NUCLEOTIDE SEQUENCE</scope>
</reference>
<protein>
    <submittedName>
        <fullName evidence="1">Uncharacterized protein</fullName>
    </submittedName>
</protein>
<accession>A0ACA9UHC0</accession>
<name>A0ACA9UHC0_BIOOC</name>
<sequence length="497" mass="54914">MRPIAITPVLYGTVSRVHHIPGHWALAAYIYDTNQLIILDSLDRAPPEHAIAILQDWVSKLNGGIQPQTFPITAIQQQSDWSCGIFVLENLCYLISYIINKHTDNQSPWDLSTLPAVPQALQNKQTVEVTVFSRWDTLISTVLRKEPITAVQLTEPFSPPAVSTAPQGNPDPASGPLELLLAREWLGRRGCSADAHEHAHEKIIQEAAQSDEINSSCSSLADITNTIGGPTAGHNDQIPDTLDPQTRPDVPQYTAEGTRHTREDNTAVTASPANIRGPIISPGNGDNIITTYDIDSICAFPRSLAVAKHGIKWHSAVTIAYSQTEDLHLSLPLPAEGSSEPVMRPMHEIPNYCFGEILTLPSTYIWLFFPALARESRDPAKRTAIPREIFEELTDNILLPAIQEATSASTDQYYPPSYEAIMADARARREQLQTDQTGSPKQPGNHQEDGEGEPDIYQGIESGRGNRNLSYQIQGQYLEQIWRLSEHVPRTIQSSVP</sequence>
<organism evidence="1 2">
    <name type="scientific">Clonostachys rosea f. rosea IK726</name>
    <dbReference type="NCBI Taxonomy" id="1349383"/>
    <lineage>
        <taxon>Eukaryota</taxon>
        <taxon>Fungi</taxon>
        <taxon>Dikarya</taxon>
        <taxon>Ascomycota</taxon>
        <taxon>Pezizomycotina</taxon>
        <taxon>Sordariomycetes</taxon>
        <taxon>Hypocreomycetidae</taxon>
        <taxon>Hypocreales</taxon>
        <taxon>Bionectriaceae</taxon>
        <taxon>Clonostachys</taxon>
    </lineage>
</organism>
<keyword evidence="2" id="KW-1185">Reference proteome</keyword>
<evidence type="ECO:0000313" key="1">
    <source>
        <dbReference type="EMBL" id="CAG9952084.1"/>
    </source>
</evidence>
<evidence type="ECO:0000313" key="2">
    <source>
        <dbReference type="Proteomes" id="UP000836387"/>
    </source>
</evidence>
<dbReference type="EMBL" id="CADEHS020000463">
    <property type="protein sequence ID" value="CAG9952084.1"/>
    <property type="molecule type" value="Genomic_DNA"/>
</dbReference>
<dbReference type="Proteomes" id="UP000836387">
    <property type="component" value="Unassembled WGS sequence"/>
</dbReference>
<feature type="non-terminal residue" evidence="1">
    <location>
        <position position="497"/>
    </location>
</feature>
<reference evidence="1" key="1">
    <citation type="submission" date="2020-04" db="EMBL/GenBank/DDBJ databases">
        <authorList>
            <person name="Broberg M."/>
        </authorList>
    </citation>
    <scope>NUCLEOTIDE SEQUENCE</scope>
</reference>
<gene>
    <name evidence="1" type="ORF">CRV2_00020589</name>
</gene>
<proteinExistence type="predicted"/>